<evidence type="ECO:0000259" key="13">
    <source>
        <dbReference type="SMART" id="SM01286"/>
    </source>
</evidence>
<dbReference type="Gene3D" id="3.90.230.10">
    <property type="entry name" value="Creatinase/methionine aminopeptidase superfamily"/>
    <property type="match status" value="1"/>
</dbReference>
<evidence type="ECO:0000256" key="4">
    <source>
        <dbReference type="ARBA" id="ARBA00022763"/>
    </source>
</evidence>
<dbReference type="InterPro" id="IPR013719">
    <property type="entry name" value="RTT106/SPT16-like_middle_dom"/>
</dbReference>
<keyword evidence="5 10" id="KW-0805">Transcription regulation</keyword>
<dbReference type="RefSeq" id="XP_046064870.1">
    <property type="nucleotide sequence ID" value="XM_046205040.1"/>
</dbReference>
<evidence type="ECO:0000256" key="7">
    <source>
        <dbReference type="ARBA" id="ARBA00023163"/>
    </source>
</evidence>
<feature type="domain" description="FACT complex subunit SPT16 N-terminal lobe" evidence="12">
    <location>
        <begin position="6"/>
        <end position="162"/>
    </location>
</feature>
<dbReference type="SMART" id="SM01286">
    <property type="entry name" value="SPT16"/>
    <property type="match status" value="1"/>
</dbReference>
<gene>
    <name evidence="15" type="ORF">OGAPHI_000399</name>
</gene>
<dbReference type="SMART" id="SM01287">
    <property type="entry name" value="Rtt106"/>
    <property type="match status" value="1"/>
</dbReference>
<dbReference type="GO" id="GO:0035101">
    <property type="term" value="C:FACT complex"/>
    <property type="evidence" value="ECO:0007669"/>
    <property type="project" value="UniProtKB-UniRule"/>
</dbReference>
<dbReference type="InterPro" id="IPR029148">
    <property type="entry name" value="FACT-SPT16_Nlobe"/>
</dbReference>
<evidence type="ECO:0000256" key="3">
    <source>
        <dbReference type="ARBA" id="ARBA00022705"/>
    </source>
</evidence>
<dbReference type="FunFam" id="3.90.230.10:FF:000005">
    <property type="entry name" value="FACT complex subunit spt16"/>
    <property type="match status" value="1"/>
</dbReference>
<dbReference type="FunFam" id="2.30.29.30:FF:000017">
    <property type="entry name" value="FACT complex subunit SPT16"/>
    <property type="match status" value="1"/>
</dbReference>
<dbReference type="PANTHER" id="PTHR13980">
    <property type="entry name" value="CDC68 RELATED"/>
    <property type="match status" value="1"/>
</dbReference>
<dbReference type="Gene3D" id="2.30.29.30">
    <property type="entry name" value="Pleckstrin-homology domain (PH domain)/Phosphotyrosine-binding domain (PTB)"/>
    <property type="match status" value="1"/>
</dbReference>
<dbReference type="Pfam" id="PF24824">
    <property type="entry name" value="PH_SPT16"/>
    <property type="match status" value="1"/>
</dbReference>
<evidence type="ECO:0000256" key="5">
    <source>
        <dbReference type="ARBA" id="ARBA00023015"/>
    </source>
</evidence>
<evidence type="ECO:0000259" key="12">
    <source>
        <dbReference type="SMART" id="SM01285"/>
    </source>
</evidence>
<dbReference type="InterPro" id="IPR011993">
    <property type="entry name" value="PH-like_dom_sf"/>
</dbReference>
<proteinExistence type="inferred from homology"/>
<dbReference type="GO" id="GO:0006260">
    <property type="term" value="P:DNA replication"/>
    <property type="evidence" value="ECO:0007669"/>
    <property type="project" value="UniProtKB-KW"/>
</dbReference>
<keyword evidence="2 10" id="KW-0158">Chromosome</keyword>
<dbReference type="Gene3D" id="2.30.29.150">
    <property type="match status" value="1"/>
</dbReference>
<dbReference type="GeneID" id="70232367"/>
<comment type="similarity">
    <text evidence="1 10">Belongs to the peptidase M24 family. SPT16 subfamily.</text>
</comment>
<dbReference type="FunFam" id="3.40.350.10:FF:000006">
    <property type="entry name" value="FACT complex subunit SPT16"/>
    <property type="match status" value="1"/>
</dbReference>
<keyword evidence="16" id="KW-1185">Reference proteome</keyword>
<evidence type="ECO:0000256" key="8">
    <source>
        <dbReference type="ARBA" id="ARBA00023204"/>
    </source>
</evidence>
<dbReference type="EMBL" id="JAEUBE010000055">
    <property type="protein sequence ID" value="KAH3671694.1"/>
    <property type="molecule type" value="Genomic_DNA"/>
</dbReference>
<dbReference type="PANTHER" id="PTHR13980:SF15">
    <property type="entry name" value="FACT COMPLEX SUBUNIT SPT16"/>
    <property type="match status" value="1"/>
</dbReference>
<dbReference type="Pfam" id="PF00557">
    <property type="entry name" value="Peptidase_M24"/>
    <property type="match status" value="1"/>
</dbReference>
<dbReference type="OrthoDB" id="10251642at2759"/>
<dbReference type="GO" id="GO:0010468">
    <property type="term" value="P:regulation of gene expression"/>
    <property type="evidence" value="ECO:0007669"/>
    <property type="project" value="UniProtKB-ARBA"/>
</dbReference>
<evidence type="ECO:0000256" key="1">
    <source>
        <dbReference type="ARBA" id="ARBA00010779"/>
    </source>
</evidence>
<dbReference type="GO" id="GO:0034728">
    <property type="term" value="P:nucleosome organization"/>
    <property type="evidence" value="ECO:0007669"/>
    <property type="project" value="UniProtKB-ARBA"/>
</dbReference>
<dbReference type="SUPFAM" id="SSF55920">
    <property type="entry name" value="Creatinase/aminopeptidase"/>
    <property type="match status" value="1"/>
</dbReference>
<evidence type="ECO:0000256" key="2">
    <source>
        <dbReference type="ARBA" id="ARBA00022454"/>
    </source>
</evidence>
<accession>A0A9P8PHX9</accession>
<comment type="subcellular location">
    <subcellularLocation>
        <location evidence="10">Nucleus</location>
    </subcellularLocation>
    <subcellularLocation>
        <location evidence="10">Chromosome</location>
    </subcellularLocation>
</comment>
<feature type="region of interest" description="Disordered" evidence="11">
    <location>
        <begin position="938"/>
        <end position="1006"/>
    </location>
</feature>
<dbReference type="InterPro" id="IPR040258">
    <property type="entry name" value="Spt16"/>
</dbReference>
<name>A0A9P8PHX9_9ASCO</name>
<evidence type="ECO:0000256" key="6">
    <source>
        <dbReference type="ARBA" id="ARBA00023054"/>
    </source>
</evidence>
<dbReference type="Gene3D" id="3.40.350.10">
    <property type="entry name" value="Creatinase/prolidase N-terminal domain"/>
    <property type="match status" value="1"/>
</dbReference>
<dbReference type="InterPro" id="IPR036005">
    <property type="entry name" value="Creatinase/aminopeptidase-like"/>
</dbReference>
<dbReference type="InterPro" id="IPR013953">
    <property type="entry name" value="FACT_SPT16_M"/>
</dbReference>
<keyword evidence="8 10" id="KW-0234">DNA repair</keyword>
<dbReference type="AlphaFoldDB" id="A0A9P8PHX9"/>
<dbReference type="GO" id="GO:0006368">
    <property type="term" value="P:transcription elongation by RNA polymerase II"/>
    <property type="evidence" value="ECO:0007669"/>
    <property type="project" value="TreeGrafter"/>
</dbReference>
<dbReference type="Pfam" id="PF14826">
    <property type="entry name" value="FACT-Spt16_Nlob"/>
    <property type="match status" value="1"/>
</dbReference>
<reference evidence="15" key="1">
    <citation type="journal article" date="2021" name="Open Biol.">
        <title>Shared evolutionary footprints suggest mitochondrial oxidative damage underlies multiple complex I losses in fungi.</title>
        <authorList>
            <person name="Schikora-Tamarit M.A."/>
            <person name="Marcet-Houben M."/>
            <person name="Nosek J."/>
            <person name="Gabaldon T."/>
        </authorList>
    </citation>
    <scope>NUCLEOTIDE SEQUENCE</scope>
    <source>
        <strain evidence="15">CBS6075</strain>
    </source>
</reference>
<evidence type="ECO:0000256" key="11">
    <source>
        <dbReference type="SAM" id="MobiDB-lite"/>
    </source>
</evidence>
<dbReference type="GO" id="GO:0006281">
    <property type="term" value="P:DNA repair"/>
    <property type="evidence" value="ECO:0007669"/>
    <property type="project" value="UniProtKB-UniRule"/>
</dbReference>
<comment type="caution">
    <text evidence="15">The sequence shown here is derived from an EMBL/GenBank/DDBJ whole genome shotgun (WGS) entry which is preliminary data.</text>
</comment>
<feature type="compositionally biased region" description="Acidic residues" evidence="11">
    <location>
        <begin position="960"/>
        <end position="1006"/>
    </location>
</feature>
<feature type="domain" description="FACT complex subunit SPT16 middle" evidence="13">
    <location>
        <begin position="545"/>
        <end position="694"/>
    </location>
</feature>
<keyword evidence="7 10" id="KW-0804">Transcription</keyword>
<evidence type="ECO:0000256" key="9">
    <source>
        <dbReference type="ARBA" id="ARBA00023242"/>
    </source>
</evidence>
<dbReference type="FunFam" id="2.30.29.210:FF:000001">
    <property type="entry name" value="FACT complex subunit spt16"/>
    <property type="match status" value="1"/>
</dbReference>
<keyword evidence="3 10" id="KW-0235">DNA replication</keyword>
<evidence type="ECO:0000256" key="10">
    <source>
        <dbReference type="RuleBase" id="RU367052"/>
    </source>
</evidence>
<dbReference type="SMART" id="SM01285">
    <property type="entry name" value="FACT-Spt16_Nlob"/>
    <property type="match status" value="1"/>
</dbReference>
<dbReference type="Pfam" id="PF08644">
    <property type="entry name" value="SPT16"/>
    <property type="match status" value="1"/>
</dbReference>
<evidence type="ECO:0000313" key="15">
    <source>
        <dbReference type="EMBL" id="KAH3671694.1"/>
    </source>
</evidence>
<dbReference type="InterPro" id="IPR056595">
    <property type="entry name" value="Fact-SPT16_PH"/>
</dbReference>
<dbReference type="FunFam" id="2.30.29.150:FF:000002">
    <property type="entry name" value="FACT complex subunit SPT16"/>
    <property type="match status" value="1"/>
</dbReference>
<dbReference type="InterPro" id="IPR029149">
    <property type="entry name" value="Creatin/AminoP/Spt16_N"/>
</dbReference>
<dbReference type="GO" id="GO:0031491">
    <property type="term" value="F:nucleosome binding"/>
    <property type="evidence" value="ECO:0007669"/>
    <property type="project" value="TreeGrafter"/>
</dbReference>
<keyword evidence="9 10" id="KW-0539">Nucleus</keyword>
<dbReference type="Pfam" id="PF08512">
    <property type="entry name" value="Rttp106-like_middle"/>
    <property type="match status" value="1"/>
</dbReference>
<dbReference type="InterPro" id="IPR000994">
    <property type="entry name" value="Pept_M24"/>
</dbReference>
<organism evidence="15 16">
    <name type="scientific">Ogataea philodendri</name>
    <dbReference type="NCBI Taxonomy" id="1378263"/>
    <lineage>
        <taxon>Eukaryota</taxon>
        <taxon>Fungi</taxon>
        <taxon>Dikarya</taxon>
        <taxon>Ascomycota</taxon>
        <taxon>Saccharomycotina</taxon>
        <taxon>Pichiomycetes</taxon>
        <taxon>Pichiales</taxon>
        <taxon>Pichiaceae</taxon>
        <taxon>Ogataea</taxon>
    </lineage>
</organism>
<protein>
    <recommendedName>
        <fullName evidence="10">FACT complex subunit</fullName>
    </recommendedName>
</protein>
<evidence type="ECO:0000259" key="14">
    <source>
        <dbReference type="SMART" id="SM01287"/>
    </source>
</evidence>
<dbReference type="Gene3D" id="2.30.29.210">
    <property type="entry name" value="FACT complex subunit Spt16p/Cdc68p"/>
    <property type="match status" value="1"/>
</dbReference>
<reference evidence="15" key="2">
    <citation type="submission" date="2021-01" db="EMBL/GenBank/DDBJ databases">
        <authorList>
            <person name="Schikora-Tamarit M.A."/>
        </authorList>
    </citation>
    <scope>NUCLEOTIDE SEQUENCE</scope>
    <source>
        <strain evidence="15">CBS6075</strain>
    </source>
</reference>
<feature type="compositionally biased region" description="Acidic residues" evidence="11">
    <location>
        <begin position="942"/>
        <end position="953"/>
    </location>
</feature>
<keyword evidence="6" id="KW-0175">Coiled coil</keyword>
<comment type="subunit">
    <text evidence="10">Component of the FACT complex.</text>
</comment>
<comment type="function">
    <text evidence="10">Component of the FACT complex, a general chromatin factor that acts to reorganize nucleosomes. The FACT complex is involved in multiple processes that require DNA as a template such as mRNA elongation, DNA replication and DNA repair. During transcription elongation the FACT complex acts as a histone chaperone that both destabilizes and restores nucleosomal structure. It facilitates the passage of RNA polymerase II and transcription by promoting the dissociation of one histone H2A-H2B dimer from the nucleosome, then subsequently promotes the reestablishment of the nucleosome following the passage of RNA polymerase II.</text>
</comment>
<dbReference type="Proteomes" id="UP000769157">
    <property type="component" value="Unassembled WGS sequence"/>
</dbReference>
<sequence>MSEVQIDQAVFRKRLHLLQKNIASSPHFNSVAGLLVAVGSSDESNPYHKSTILHTWLLGYEFPATLLYITSKKVIVLTSVGKAKYLEPLKSSNTNLSILARTKDTEHNKKLFEQFIQELKESGKKLGILSKDKYAGKFIDEWNAVWDASKSEFDLVDCATGVSATLEHKDEDEQRSLRTAARASTNMMSYFTDKMSKIIDEELTVSNAKLVDQIENKIDDGKFFKSMETEKGMKKLGSDFDLNNLDWCYKPIVQSNGKYELKFSVESTDDNLGGSVILASLGLRYKSYCSNVTRTFLIGPSKEMEANYDFLLKVQAKAFSLMKDGAVAKDVYSKTLSFIEAERPDLADKFMKNMGSLIGIDFRDSSGVLNARNERVVSENSVYNLVLGFSGLSDPKLGNYALMLADTVRVTGGDLIVLTDSPKVRKDIAFYFDDDEATQVKKELDDIKVKAEKPDKADLKVSNGGVNTRVLKAKMRSEQKTSDEDQTQIQQEIQKELHAKRQKEGLDRFNPEDAQDGSDKRAVFKRYESYVRESQIPSNVRDLKIHIDSKNQTIILPICGRPVPFHINAFKNGLKSDEGEYTHLKLNFNSPGIAVTKKEELPYELGDDKQFIRSLTFRSKDGERMTEVLKKITEMKKEAVKREAEKREQADVVTQASLVEVNRPKRMDNVFVRPTPETKRLSGSVAIHQNGIRYQSLGRSDQRVDILFSNIKHLFFQSCKGELIVIIHCHLKTPIMIGKKKTYDVQFFREASDITVDETGNRKRKYRYGDEDELEQEQEERRRKAALDKEFKSFGEQIADASNGLVDLDVPFRELGFQGVPSRSAVVCLPTRDCLVQLIDLPFLVITLEEIEVAHLERVQFGLKNFDLVFVFKDFSKPVVHISTIPMELLEDVKAWLTDVDIPYSEGTVNLNWTTIMKTIQADPYQFFVDGGWTFLTGSGDSDGDSEEDEQESDFNPSDDNPEDEDVDSEQDYSEEDEGDDESGFEDDDDESIAGSEDISEEEFSD</sequence>
<evidence type="ECO:0000313" key="16">
    <source>
        <dbReference type="Proteomes" id="UP000769157"/>
    </source>
</evidence>
<feature type="domain" description="Histone chaperone RTT106/FACT complex subunit SPT16-like middle" evidence="14">
    <location>
        <begin position="817"/>
        <end position="907"/>
    </location>
</feature>
<keyword evidence="4 10" id="KW-0227">DNA damage</keyword>